<dbReference type="GO" id="GO:0046872">
    <property type="term" value="F:metal ion binding"/>
    <property type="evidence" value="ECO:0007669"/>
    <property type="project" value="UniProtKB-KW"/>
</dbReference>
<dbReference type="InterPro" id="IPR056573">
    <property type="entry name" value="Lectin_L-type_dom"/>
</dbReference>
<dbReference type="InterPro" id="IPR013320">
    <property type="entry name" value="ConA-like_dom_sf"/>
</dbReference>
<dbReference type="Pfam" id="PF01841">
    <property type="entry name" value="Transglut_core"/>
    <property type="match status" value="1"/>
</dbReference>
<dbReference type="AlphaFoldDB" id="A0A8K0JLZ6"/>
<evidence type="ECO:0000256" key="2">
    <source>
        <dbReference type="ARBA" id="ARBA00022723"/>
    </source>
</evidence>
<feature type="domain" description="Transglutaminase-like" evidence="4">
    <location>
        <begin position="204"/>
        <end position="259"/>
    </location>
</feature>
<protein>
    <recommendedName>
        <fullName evidence="4">Transglutaminase-like domain-containing protein</fullName>
    </recommendedName>
</protein>
<accession>A0A8K0JLZ6</accession>
<dbReference type="SUPFAM" id="SSF54001">
    <property type="entry name" value="Cysteine proteinases"/>
    <property type="match status" value="1"/>
</dbReference>
<dbReference type="CDD" id="cd01951">
    <property type="entry name" value="lectin_L-type"/>
    <property type="match status" value="1"/>
</dbReference>
<dbReference type="SMART" id="SM00460">
    <property type="entry name" value="TGc"/>
    <property type="match status" value="1"/>
</dbReference>
<keyword evidence="2" id="KW-0479">Metal-binding</keyword>
<gene>
    <name evidence="5" type="ORF">FFLO_02784</name>
</gene>
<evidence type="ECO:0000256" key="3">
    <source>
        <dbReference type="ARBA" id="ARBA00022833"/>
    </source>
</evidence>
<keyword evidence="3" id="KW-0862">Zinc</keyword>
<dbReference type="GO" id="GO:0000224">
    <property type="term" value="F:peptide-N4-(N-acetyl-beta-glucosaminyl)asparagine amidase activity"/>
    <property type="evidence" value="ECO:0007669"/>
    <property type="project" value="TreeGrafter"/>
</dbReference>
<evidence type="ECO:0000313" key="5">
    <source>
        <dbReference type="EMBL" id="KAG7558314.1"/>
    </source>
</evidence>
<evidence type="ECO:0000256" key="1">
    <source>
        <dbReference type="ARBA" id="ARBA00009390"/>
    </source>
</evidence>
<dbReference type="PANTHER" id="PTHR12143:SF19">
    <property type="entry name" value="PEPTIDE-N(4)-(N-ACETYL-BETA-GLUCOSAMINYL)ASPARAGINE AMIDASE"/>
    <property type="match status" value="1"/>
</dbReference>
<dbReference type="EMBL" id="JABELV010000046">
    <property type="protein sequence ID" value="KAG7558314.1"/>
    <property type="molecule type" value="Genomic_DNA"/>
</dbReference>
<dbReference type="InterPro" id="IPR038765">
    <property type="entry name" value="Papain-like_cys_pep_sf"/>
</dbReference>
<name>A0A8K0JLZ6_9TREE</name>
<comment type="similarity">
    <text evidence="1">Belongs to the transglutaminase-like superfamily. PNGase family.</text>
</comment>
<organism evidence="5 6">
    <name type="scientific">Filobasidium floriforme</name>
    <dbReference type="NCBI Taxonomy" id="5210"/>
    <lineage>
        <taxon>Eukaryota</taxon>
        <taxon>Fungi</taxon>
        <taxon>Dikarya</taxon>
        <taxon>Basidiomycota</taxon>
        <taxon>Agaricomycotina</taxon>
        <taxon>Tremellomycetes</taxon>
        <taxon>Filobasidiales</taxon>
        <taxon>Filobasidiaceae</taxon>
        <taxon>Filobasidium</taxon>
    </lineage>
</organism>
<sequence>MSLSEARTREIVLGYLQREARRNRQPRQTTVRETRQLQTWLVVFWLNQDLQARISRFLRLGCGFSEFSDRRRADMHDYLIGRDQETDKYEDKGLQSKARAQLPESVLDILRRPEHGNFSFELEQDDILALNLVQWFKESFMRWIDPITCPECSAETQFESTLTGVGLNEEDRKYGAGSVEMHRCKADTSHPIRRFPRYNAPEKLLETREGRCGEFANLFMLFLRSVGLDARIVHNQEDHVWNEYYSRSAQRWVHLDSCEAAFDTPLMYELGWGRKMSYVLAFGVEGAQDVSRGYVADYHEHGWERRRKWDEQDLAEELTAITAGRREILPETGQTELAERDEKQEAWMADHEARLRVAQGSNDTHKARQSGTQEWRAMRAESGSAGGKSFAIGTSHTKVNPDYTLQSVDDNLRLAGSARRADHRLILTPNETSQIGTAFVSTSIPSTSSFVVEIDFRITLSPGQDQGADGMAFVCLQQQGDVPAQLSGEGGAGLGYDGLGGSGDWAAEMDTYQTVDRCNDPPTPHISLHSPPKSHHRHCIAVTPPFSLPDLSDGETRTLRIAMNAESETVQAELIIHGELEEVLPLWEAKLPGSGMMAGSSKRLLGLTASTGGIAQAHEVTRFDIWDLSRKSETDA</sequence>
<dbReference type="Gene3D" id="2.20.25.10">
    <property type="match status" value="1"/>
</dbReference>
<dbReference type="InterPro" id="IPR050883">
    <property type="entry name" value="PNGase"/>
</dbReference>
<keyword evidence="6" id="KW-1185">Reference proteome</keyword>
<dbReference type="GO" id="GO:0005829">
    <property type="term" value="C:cytosol"/>
    <property type="evidence" value="ECO:0007669"/>
    <property type="project" value="TreeGrafter"/>
</dbReference>
<evidence type="ECO:0000313" key="6">
    <source>
        <dbReference type="Proteomes" id="UP000812966"/>
    </source>
</evidence>
<dbReference type="GO" id="GO:0006516">
    <property type="term" value="P:glycoprotein catabolic process"/>
    <property type="evidence" value="ECO:0007669"/>
    <property type="project" value="TreeGrafter"/>
</dbReference>
<dbReference type="Gene3D" id="3.10.620.30">
    <property type="match status" value="1"/>
</dbReference>
<comment type="caution">
    <text evidence="5">The sequence shown here is derived from an EMBL/GenBank/DDBJ whole genome shotgun (WGS) entry which is preliminary data.</text>
</comment>
<evidence type="ECO:0000259" key="4">
    <source>
        <dbReference type="SMART" id="SM00460"/>
    </source>
</evidence>
<dbReference type="GO" id="GO:0005634">
    <property type="term" value="C:nucleus"/>
    <property type="evidence" value="ECO:0007669"/>
    <property type="project" value="TreeGrafter"/>
</dbReference>
<dbReference type="SUPFAM" id="SSF49899">
    <property type="entry name" value="Concanavalin A-like lectins/glucanases"/>
    <property type="match status" value="1"/>
</dbReference>
<proteinExistence type="inferred from homology"/>
<dbReference type="PANTHER" id="PTHR12143">
    <property type="entry name" value="PEPTIDE N-GLYCANASE PNGASE -RELATED"/>
    <property type="match status" value="1"/>
</dbReference>
<reference evidence="5" key="1">
    <citation type="submission" date="2020-04" db="EMBL/GenBank/DDBJ databases">
        <title>Analysis of mating type loci in Filobasidium floriforme.</title>
        <authorList>
            <person name="Nowrousian M."/>
        </authorList>
    </citation>
    <scope>NUCLEOTIDE SEQUENCE</scope>
    <source>
        <strain evidence="5">CBS 6242</strain>
    </source>
</reference>
<dbReference type="Proteomes" id="UP000812966">
    <property type="component" value="Unassembled WGS sequence"/>
</dbReference>
<dbReference type="Gene3D" id="2.60.120.200">
    <property type="match status" value="1"/>
</dbReference>
<dbReference type="InterPro" id="IPR002931">
    <property type="entry name" value="Transglutaminase-like"/>
</dbReference>